<evidence type="ECO:0000313" key="2">
    <source>
        <dbReference type="Proteomes" id="UP001164761"/>
    </source>
</evidence>
<evidence type="ECO:0008006" key="3">
    <source>
        <dbReference type="Google" id="ProtNLM"/>
    </source>
</evidence>
<keyword evidence="2" id="KW-1185">Reference proteome</keyword>
<dbReference type="InterPro" id="IPR011008">
    <property type="entry name" value="Dimeric_a/b-barrel"/>
</dbReference>
<dbReference type="SUPFAM" id="SSF54909">
    <property type="entry name" value="Dimeric alpha+beta barrel"/>
    <property type="match status" value="1"/>
</dbReference>
<proteinExistence type="predicted"/>
<reference evidence="1" key="1">
    <citation type="submission" date="2022-08" db="EMBL/GenBank/DDBJ databases">
        <title>Alicyclobacillus fastidiosus DSM 17978, complete genome.</title>
        <authorList>
            <person name="Wang Q."/>
            <person name="Cai R."/>
            <person name="Wang Z."/>
        </authorList>
    </citation>
    <scope>NUCLEOTIDE SEQUENCE</scope>
    <source>
        <strain evidence="1">DSM 17978</strain>
    </source>
</reference>
<organism evidence="1 2">
    <name type="scientific">Alicyclobacillus fastidiosus</name>
    <dbReference type="NCBI Taxonomy" id="392011"/>
    <lineage>
        <taxon>Bacteria</taxon>
        <taxon>Bacillati</taxon>
        <taxon>Bacillota</taxon>
        <taxon>Bacilli</taxon>
        <taxon>Bacillales</taxon>
        <taxon>Alicyclobacillaceae</taxon>
        <taxon>Alicyclobacillus</taxon>
    </lineage>
</organism>
<sequence>MYAHVITFVIGSGTEQESERMAAEAMLWLHDQDGFVGANFLADYENGEHKWITFWDTVKEPEVHKKELSKMQELIGNKYLWGVKIEEFQVLWSQ</sequence>
<protein>
    <recommendedName>
        <fullName evidence="3">ABM domain-containing protein</fullName>
    </recommendedName>
</protein>
<dbReference type="EMBL" id="CP104067">
    <property type="protein sequence ID" value="WAH40482.1"/>
    <property type="molecule type" value="Genomic_DNA"/>
</dbReference>
<name>A0ABY6ZC92_9BACL</name>
<evidence type="ECO:0000313" key="1">
    <source>
        <dbReference type="EMBL" id="WAH40482.1"/>
    </source>
</evidence>
<dbReference type="RefSeq" id="WP_268004381.1">
    <property type="nucleotide sequence ID" value="NZ_BSUT01000001.1"/>
</dbReference>
<dbReference type="Proteomes" id="UP001164761">
    <property type="component" value="Chromosome"/>
</dbReference>
<gene>
    <name evidence="1" type="ORF">NZD89_19415</name>
</gene>
<accession>A0ABY6ZC92</accession>